<dbReference type="Proteomes" id="UP000747542">
    <property type="component" value="Unassembled WGS sequence"/>
</dbReference>
<reference evidence="1" key="1">
    <citation type="journal article" date="2021" name="Sci. Adv.">
        <title>The American lobster genome reveals insights on longevity, neural, and immune adaptations.</title>
        <authorList>
            <person name="Polinski J.M."/>
            <person name="Zimin A.V."/>
            <person name="Clark K.F."/>
            <person name="Kohn A.B."/>
            <person name="Sadowski N."/>
            <person name="Timp W."/>
            <person name="Ptitsyn A."/>
            <person name="Khanna P."/>
            <person name="Romanova D.Y."/>
            <person name="Williams P."/>
            <person name="Greenwood S.J."/>
            <person name="Moroz L.L."/>
            <person name="Walt D.R."/>
            <person name="Bodnar A.G."/>
        </authorList>
    </citation>
    <scope>NUCLEOTIDE SEQUENCE</scope>
    <source>
        <strain evidence="1">GMGI-L3</strain>
    </source>
</reference>
<feature type="non-terminal residue" evidence="1">
    <location>
        <position position="84"/>
    </location>
</feature>
<gene>
    <name evidence="1" type="ORF">Hamer_G026081</name>
</gene>
<accession>A0A8J5JEY6</accession>
<proteinExistence type="predicted"/>
<keyword evidence="2" id="KW-1185">Reference proteome</keyword>
<protein>
    <submittedName>
        <fullName evidence="1">Uncharacterized protein</fullName>
    </submittedName>
</protein>
<comment type="caution">
    <text evidence="1">The sequence shown here is derived from an EMBL/GenBank/DDBJ whole genome shotgun (WGS) entry which is preliminary data.</text>
</comment>
<sequence>ALYTVIEALYTVIEAASLTCSITSGAIQHGVPTKFHQRFTDLVPAVNKGHSQLNGQAVFDELESEDNEASWHPLQKSSAKICNC</sequence>
<name>A0A8J5JEY6_HOMAM</name>
<dbReference type="AlphaFoldDB" id="A0A8J5JEY6"/>
<dbReference type="EMBL" id="JAHLQT010042935">
    <property type="protein sequence ID" value="KAG7155163.1"/>
    <property type="molecule type" value="Genomic_DNA"/>
</dbReference>
<evidence type="ECO:0000313" key="2">
    <source>
        <dbReference type="Proteomes" id="UP000747542"/>
    </source>
</evidence>
<organism evidence="1 2">
    <name type="scientific">Homarus americanus</name>
    <name type="common">American lobster</name>
    <dbReference type="NCBI Taxonomy" id="6706"/>
    <lineage>
        <taxon>Eukaryota</taxon>
        <taxon>Metazoa</taxon>
        <taxon>Ecdysozoa</taxon>
        <taxon>Arthropoda</taxon>
        <taxon>Crustacea</taxon>
        <taxon>Multicrustacea</taxon>
        <taxon>Malacostraca</taxon>
        <taxon>Eumalacostraca</taxon>
        <taxon>Eucarida</taxon>
        <taxon>Decapoda</taxon>
        <taxon>Pleocyemata</taxon>
        <taxon>Astacidea</taxon>
        <taxon>Nephropoidea</taxon>
        <taxon>Nephropidae</taxon>
        <taxon>Homarus</taxon>
    </lineage>
</organism>
<feature type="non-terminal residue" evidence="1">
    <location>
        <position position="1"/>
    </location>
</feature>
<evidence type="ECO:0000313" key="1">
    <source>
        <dbReference type="EMBL" id="KAG7155163.1"/>
    </source>
</evidence>